<protein>
    <recommendedName>
        <fullName evidence="4">Bifunctional inhibitor/plant lipid transfer protein/seed storage helical domain-containing protein</fullName>
    </recommendedName>
</protein>
<gene>
    <name evidence="2" type="ORF">A3770_04p30480</name>
</gene>
<name>A0A5B8MMJ9_9CHLO</name>
<feature type="chain" id="PRO_5023020075" description="Bifunctional inhibitor/plant lipid transfer protein/seed storage helical domain-containing protein" evidence="1">
    <location>
        <begin position="26"/>
        <end position="278"/>
    </location>
</feature>
<feature type="signal peptide" evidence="1">
    <location>
        <begin position="1"/>
        <end position="25"/>
    </location>
</feature>
<evidence type="ECO:0000313" key="3">
    <source>
        <dbReference type="Proteomes" id="UP000316726"/>
    </source>
</evidence>
<dbReference type="EMBL" id="CP031037">
    <property type="protein sequence ID" value="QDZ20530.1"/>
    <property type="molecule type" value="Genomic_DNA"/>
</dbReference>
<reference evidence="2 3" key="1">
    <citation type="submission" date="2018-07" db="EMBL/GenBank/DDBJ databases">
        <title>The complete nuclear genome of the prasinophyte Chloropicon primus (CCMP1205).</title>
        <authorList>
            <person name="Pombert J.-F."/>
            <person name="Otis C."/>
            <person name="Turmel M."/>
            <person name="Lemieux C."/>
        </authorList>
    </citation>
    <scope>NUCLEOTIDE SEQUENCE [LARGE SCALE GENOMIC DNA]</scope>
    <source>
        <strain evidence="2 3">CCMP1205</strain>
    </source>
</reference>
<proteinExistence type="predicted"/>
<sequence length="278" mass="29530">MRVRGAISLALVACLAAWISAPATTTSVAALEGDGVAWQLEELRQRACETMEAMVAQGCADGPDLLRCCSSVAAYEATACPCLLSKAEDPRGEEHIFARGREVPFDMEASARRCHLDQIGLGSTDSCTESRVAAANFPFLAEIALSRGDEARSRKVLESWIANQAFLVYESIDEQAAARKALGREDSGEGGAFPVCSQLALRAASECAPTWKAGLEEAGLPFVLTCCDALRGMNRFDGSCFCRGDVVNSLGGSQALMDLKVVARNACGFEIPHGSECH</sequence>
<keyword evidence="1" id="KW-0732">Signal</keyword>
<keyword evidence="3" id="KW-1185">Reference proteome</keyword>
<evidence type="ECO:0008006" key="4">
    <source>
        <dbReference type="Google" id="ProtNLM"/>
    </source>
</evidence>
<dbReference type="AlphaFoldDB" id="A0A5B8MMJ9"/>
<evidence type="ECO:0000256" key="1">
    <source>
        <dbReference type="SAM" id="SignalP"/>
    </source>
</evidence>
<organism evidence="2 3">
    <name type="scientific">Chloropicon primus</name>
    <dbReference type="NCBI Taxonomy" id="1764295"/>
    <lineage>
        <taxon>Eukaryota</taxon>
        <taxon>Viridiplantae</taxon>
        <taxon>Chlorophyta</taxon>
        <taxon>Chloropicophyceae</taxon>
        <taxon>Chloropicales</taxon>
        <taxon>Chloropicaceae</taxon>
        <taxon>Chloropicon</taxon>
    </lineage>
</organism>
<evidence type="ECO:0000313" key="2">
    <source>
        <dbReference type="EMBL" id="QDZ20530.1"/>
    </source>
</evidence>
<accession>A0A5B8MMJ9</accession>
<dbReference type="Proteomes" id="UP000316726">
    <property type="component" value="Chromosome 4"/>
</dbReference>